<dbReference type="Pfam" id="PF04612">
    <property type="entry name" value="T2SSM"/>
    <property type="match status" value="1"/>
</dbReference>
<dbReference type="EMBL" id="DWYS01000167">
    <property type="protein sequence ID" value="HJB08899.1"/>
    <property type="molecule type" value="Genomic_DNA"/>
</dbReference>
<reference evidence="2" key="2">
    <citation type="submission" date="2021-04" db="EMBL/GenBank/DDBJ databases">
        <authorList>
            <person name="Gilroy R."/>
        </authorList>
    </citation>
    <scope>NUCLEOTIDE SEQUENCE</scope>
    <source>
        <strain evidence="2">CHK188-4685</strain>
    </source>
</reference>
<evidence type="ECO:0000313" key="2">
    <source>
        <dbReference type="EMBL" id="HJB08899.1"/>
    </source>
</evidence>
<reference evidence="2" key="1">
    <citation type="journal article" date="2021" name="PeerJ">
        <title>Extensive microbial diversity within the chicken gut microbiome revealed by metagenomics and culture.</title>
        <authorList>
            <person name="Gilroy R."/>
            <person name="Ravi A."/>
            <person name="Getino M."/>
            <person name="Pursley I."/>
            <person name="Horton D.L."/>
            <person name="Alikhan N.F."/>
            <person name="Baker D."/>
            <person name="Gharbi K."/>
            <person name="Hall N."/>
            <person name="Watson M."/>
            <person name="Adriaenssens E.M."/>
            <person name="Foster-Nyarko E."/>
            <person name="Jarju S."/>
            <person name="Secka A."/>
            <person name="Antonio M."/>
            <person name="Oren A."/>
            <person name="Chaudhuri R.R."/>
            <person name="La Ragione R."/>
            <person name="Hildebrand F."/>
            <person name="Pallen M.J."/>
        </authorList>
    </citation>
    <scope>NUCLEOTIDE SEQUENCE</scope>
    <source>
        <strain evidence="2">CHK188-4685</strain>
    </source>
</reference>
<keyword evidence="1" id="KW-0812">Transmembrane</keyword>
<evidence type="ECO:0000313" key="3">
    <source>
        <dbReference type="Proteomes" id="UP000886804"/>
    </source>
</evidence>
<comment type="caution">
    <text evidence="2">The sequence shown here is derived from an EMBL/GenBank/DDBJ whole genome shotgun (WGS) entry which is preliminary data.</text>
</comment>
<keyword evidence="1" id="KW-0472">Membrane</keyword>
<name>A0A9D2RM45_9FIRM</name>
<dbReference type="Proteomes" id="UP000886804">
    <property type="component" value="Unassembled WGS sequence"/>
</dbReference>
<protein>
    <submittedName>
        <fullName evidence="2">Type II secretion system protein M</fullName>
    </submittedName>
</protein>
<feature type="transmembrane region" description="Helical" evidence="1">
    <location>
        <begin position="12"/>
        <end position="33"/>
    </location>
</feature>
<organism evidence="2 3">
    <name type="scientific">Candidatus Enterocloster faecavium</name>
    <dbReference type="NCBI Taxonomy" id="2838560"/>
    <lineage>
        <taxon>Bacteria</taxon>
        <taxon>Bacillati</taxon>
        <taxon>Bacillota</taxon>
        <taxon>Clostridia</taxon>
        <taxon>Lachnospirales</taxon>
        <taxon>Lachnospiraceae</taxon>
        <taxon>Enterocloster</taxon>
    </lineage>
</organism>
<dbReference type="GO" id="GO:0015628">
    <property type="term" value="P:protein secretion by the type II secretion system"/>
    <property type="evidence" value="ECO:0007669"/>
    <property type="project" value="InterPro"/>
</dbReference>
<dbReference type="AlphaFoldDB" id="A0A9D2RM45"/>
<gene>
    <name evidence="2" type="ORF">H9716_13735</name>
</gene>
<evidence type="ECO:0000256" key="1">
    <source>
        <dbReference type="SAM" id="Phobius"/>
    </source>
</evidence>
<accession>A0A9D2RM45</accession>
<proteinExistence type="predicted"/>
<dbReference type="GO" id="GO:0015627">
    <property type="term" value="C:type II protein secretion system complex"/>
    <property type="evidence" value="ECO:0007669"/>
    <property type="project" value="InterPro"/>
</dbReference>
<keyword evidence="1" id="KW-1133">Transmembrane helix</keyword>
<dbReference type="InterPro" id="IPR007690">
    <property type="entry name" value="T2SS_GspM"/>
</dbReference>
<sequence>MRTLTRREKVLLGTAAAVYMGFFCWNLILAPALEKRQEAQQQLWEFQEQAKKVSSGHQGDVRSFPEEVWQPEEADRFLQEEAEKWGMDIVSLQMGEALSGELKAGQSGAVLSKLPVKVEMNGPDLDSAARMTAEIAAAYTPMVVEQVEAEPGEEGVTVVMELGLYEIQQEGENGHGQENRGILPD</sequence>